<dbReference type="AlphaFoldDB" id="A0A9D4HQ53"/>
<keyword evidence="2" id="KW-1185">Reference proteome</keyword>
<gene>
    <name evidence="1" type="ORF">DPMN_052756</name>
</gene>
<proteinExistence type="predicted"/>
<protein>
    <submittedName>
        <fullName evidence="1">Uncharacterized protein</fullName>
    </submittedName>
</protein>
<name>A0A9D4HQ53_DREPO</name>
<reference evidence="1" key="2">
    <citation type="submission" date="2020-11" db="EMBL/GenBank/DDBJ databases">
        <authorList>
            <person name="McCartney M.A."/>
            <person name="Auch B."/>
            <person name="Kono T."/>
            <person name="Mallez S."/>
            <person name="Becker A."/>
            <person name="Gohl D.M."/>
            <person name="Silverstein K.A.T."/>
            <person name="Koren S."/>
            <person name="Bechman K.B."/>
            <person name="Herman A."/>
            <person name="Abrahante J.E."/>
            <person name="Garbe J."/>
        </authorList>
    </citation>
    <scope>NUCLEOTIDE SEQUENCE</scope>
    <source>
        <strain evidence="1">Duluth1</strain>
        <tissue evidence="1">Whole animal</tissue>
    </source>
</reference>
<reference evidence="1" key="1">
    <citation type="journal article" date="2019" name="bioRxiv">
        <title>The Genome of the Zebra Mussel, Dreissena polymorpha: A Resource for Invasive Species Research.</title>
        <authorList>
            <person name="McCartney M.A."/>
            <person name="Auch B."/>
            <person name="Kono T."/>
            <person name="Mallez S."/>
            <person name="Zhang Y."/>
            <person name="Obille A."/>
            <person name="Becker A."/>
            <person name="Abrahante J.E."/>
            <person name="Garbe J."/>
            <person name="Badalamenti J.P."/>
            <person name="Herman A."/>
            <person name="Mangelson H."/>
            <person name="Liachko I."/>
            <person name="Sullivan S."/>
            <person name="Sone E.D."/>
            <person name="Koren S."/>
            <person name="Silverstein K.A.T."/>
            <person name="Beckman K.B."/>
            <person name="Gohl D.M."/>
        </authorList>
    </citation>
    <scope>NUCLEOTIDE SEQUENCE</scope>
    <source>
        <strain evidence="1">Duluth1</strain>
        <tissue evidence="1">Whole animal</tissue>
    </source>
</reference>
<evidence type="ECO:0000313" key="1">
    <source>
        <dbReference type="EMBL" id="KAH3726880.1"/>
    </source>
</evidence>
<sequence length="297" mass="34039">MWDTVLNGSHYVRALTGMLMMEDLIHKLEWQAFWTHKDKAAYPVPEQMKRVSKGPGSHYVVVETRNAGTVAEFELLFNEIGSITTLLILQTTNKPMDHRERMSSSAFVERHSSSLMRQMPPAQFSTLGGAINAVINSVSSICEGPEYIHLVLDSHVEMKEGERLLHGDEATCIAIIDTSRDTPIPQQLNKFLESEENKRNLQLLEADAKVMAHVKWAARIKQCQRVVVMSNDTDNFAFLLHFIPYFQTLGMKKIWQQYGTGEKRQMLLLHQDISRLGTRLTKTMIKTHIFDRQQLNE</sequence>
<organism evidence="1 2">
    <name type="scientific">Dreissena polymorpha</name>
    <name type="common">Zebra mussel</name>
    <name type="synonym">Mytilus polymorpha</name>
    <dbReference type="NCBI Taxonomy" id="45954"/>
    <lineage>
        <taxon>Eukaryota</taxon>
        <taxon>Metazoa</taxon>
        <taxon>Spiralia</taxon>
        <taxon>Lophotrochozoa</taxon>
        <taxon>Mollusca</taxon>
        <taxon>Bivalvia</taxon>
        <taxon>Autobranchia</taxon>
        <taxon>Heteroconchia</taxon>
        <taxon>Euheterodonta</taxon>
        <taxon>Imparidentia</taxon>
        <taxon>Neoheterodontei</taxon>
        <taxon>Myida</taxon>
        <taxon>Dreissenoidea</taxon>
        <taxon>Dreissenidae</taxon>
        <taxon>Dreissena</taxon>
    </lineage>
</organism>
<dbReference type="Proteomes" id="UP000828390">
    <property type="component" value="Unassembled WGS sequence"/>
</dbReference>
<dbReference type="EMBL" id="JAIWYP010000012">
    <property type="protein sequence ID" value="KAH3726880.1"/>
    <property type="molecule type" value="Genomic_DNA"/>
</dbReference>
<comment type="caution">
    <text evidence="1">The sequence shown here is derived from an EMBL/GenBank/DDBJ whole genome shotgun (WGS) entry which is preliminary data.</text>
</comment>
<accession>A0A9D4HQ53</accession>
<evidence type="ECO:0000313" key="2">
    <source>
        <dbReference type="Proteomes" id="UP000828390"/>
    </source>
</evidence>